<gene>
    <name evidence="1" type="ORF">SAMN05421546_2212</name>
</gene>
<protein>
    <recommendedName>
        <fullName evidence="3">DUF1615 domain-containing protein</fullName>
    </recommendedName>
</protein>
<sequence>MGTIALLAAACGPTEQHPRKATPEEIRAQLRSLMPVTLQDRAGWATDIQSVFQALQLPPTTANLCAALAVIEQESGYKADPPVPGLGRIARTEIERRAGQMGVPKFAVSGALLIKAPDGEKYGDKLARVKTERELSDLYEQIIARVPRLGRGLLARANPVRTGGPMQVSIDYAEQQVSQRPYPYTDGGSIRHEVFTRRGGLYFGIAHLLKYPNGYPRHLYRFADFNAGHYASRNAAFQSAVSLATGIKLVRDGDLVLHGRDQAGATERALQTIAADLGLTPEQIRADLERSTRDEFQYSRLYRELYAVAERRAGRNLPRAAMPQIALESPKITRKLTTEWFATRVEKRYRACEVRARR</sequence>
<dbReference type="Pfam" id="PF07759">
    <property type="entry name" value="DUF1615"/>
    <property type="match status" value="1"/>
</dbReference>
<dbReference type="EMBL" id="FTLW01000005">
    <property type="protein sequence ID" value="SIR00615.1"/>
    <property type="molecule type" value="Genomic_DNA"/>
</dbReference>
<name>A0A1N6XE44_9GAMM</name>
<proteinExistence type="predicted"/>
<evidence type="ECO:0000313" key="1">
    <source>
        <dbReference type="EMBL" id="SIR00615.1"/>
    </source>
</evidence>
<dbReference type="STRING" id="1604334.SAMN05421546_2212"/>
<dbReference type="AlphaFoldDB" id="A0A1N6XE44"/>
<dbReference type="InterPro" id="IPR011673">
    <property type="entry name" value="DUF1615"/>
</dbReference>
<evidence type="ECO:0008006" key="3">
    <source>
        <dbReference type="Google" id="ProtNLM"/>
    </source>
</evidence>
<keyword evidence="2" id="KW-1185">Reference proteome</keyword>
<accession>A0A1N6XE44</accession>
<organism evidence="1 2">
    <name type="scientific">Solilutibacter tolerans</name>
    <dbReference type="NCBI Taxonomy" id="1604334"/>
    <lineage>
        <taxon>Bacteria</taxon>
        <taxon>Pseudomonadati</taxon>
        <taxon>Pseudomonadota</taxon>
        <taxon>Gammaproteobacteria</taxon>
        <taxon>Lysobacterales</taxon>
        <taxon>Lysobacteraceae</taxon>
        <taxon>Solilutibacter</taxon>
    </lineage>
</organism>
<evidence type="ECO:0000313" key="2">
    <source>
        <dbReference type="Proteomes" id="UP000241788"/>
    </source>
</evidence>
<dbReference type="Proteomes" id="UP000241788">
    <property type="component" value="Unassembled WGS sequence"/>
</dbReference>
<reference evidence="2" key="1">
    <citation type="submission" date="2017-01" db="EMBL/GenBank/DDBJ databases">
        <authorList>
            <person name="Varghese N."/>
            <person name="Submissions S."/>
        </authorList>
    </citation>
    <scope>NUCLEOTIDE SEQUENCE [LARGE SCALE GENOMIC DNA]</scope>
    <source>
        <strain evidence="2">UM1</strain>
    </source>
</reference>